<keyword evidence="2" id="KW-0326">Glycosidase</keyword>
<dbReference type="PRINTS" id="PR00743">
    <property type="entry name" value="GLHYDRLASE36"/>
</dbReference>
<keyword evidence="1" id="KW-0378">Hydrolase</keyword>
<dbReference type="SUPFAM" id="SSF51445">
    <property type="entry name" value="(Trans)glycosidases"/>
    <property type="match status" value="1"/>
</dbReference>
<organism evidence="3">
    <name type="scientific">uncultured Leuconostoc sp</name>
    <dbReference type="NCBI Taxonomy" id="173262"/>
    <lineage>
        <taxon>Bacteria</taxon>
        <taxon>Bacillati</taxon>
        <taxon>Bacillota</taxon>
        <taxon>Bacilli</taxon>
        <taxon>Lactobacillales</taxon>
        <taxon>Lactobacillaceae</taxon>
        <taxon>Leuconostoc</taxon>
        <taxon>environmental samples</taxon>
    </lineage>
</organism>
<reference evidence="3" key="1">
    <citation type="journal article" date="2013" name="Environ. Microbiol.">
        <title>Seasonally variable intestinal metagenomes of the red palm weevil (Rhynchophorus ferrugineus).</title>
        <authorList>
            <person name="Jia S."/>
            <person name="Zhang X."/>
            <person name="Zhang G."/>
            <person name="Yin A."/>
            <person name="Zhang S."/>
            <person name="Li F."/>
            <person name="Wang L."/>
            <person name="Zhao D."/>
            <person name="Yun Q."/>
            <person name="Tala"/>
            <person name="Wang J."/>
            <person name="Sun G."/>
            <person name="Baabdullah M."/>
            <person name="Yu X."/>
            <person name="Hu S."/>
            <person name="Al-Mssallem I.S."/>
            <person name="Yu J."/>
        </authorList>
    </citation>
    <scope>NUCLEOTIDE SEQUENCE</scope>
</reference>
<dbReference type="PANTHER" id="PTHR43053:SF3">
    <property type="entry name" value="ALPHA-GALACTOSIDASE C-RELATED"/>
    <property type="match status" value="1"/>
</dbReference>
<dbReference type="AlphaFoldDB" id="A0A060C2I1"/>
<dbReference type="InterPro" id="IPR002252">
    <property type="entry name" value="Glyco_hydro_36"/>
</dbReference>
<dbReference type="Pfam" id="PF02065">
    <property type="entry name" value="Melibiase"/>
    <property type="match status" value="1"/>
</dbReference>
<dbReference type="InterPro" id="IPR017853">
    <property type="entry name" value="GH"/>
</dbReference>
<evidence type="ECO:0000256" key="2">
    <source>
        <dbReference type="ARBA" id="ARBA00023295"/>
    </source>
</evidence>
<dbReference type="EMBL" id="KF122105">
    <property type="protein sequence ID" value="AIA89399.1"/>
    <property type="molecule type" value="Genomic_DNA"/>
</dbReference>
<dbReference type="InterPro" id="IPR013785">
    <property type="entry name" value="Aldolase_TIM"/>
</dbReference>
<feature type="non-terminal residue" evidence="3">
    <location>
        <position position="126"/>
    </location>
</feature>
<dbReference type="PANTHER" id="PTHR43053">
    <property type="entry name" value="GLYCOSIDASE FAMILY 31"/>
    <property type="match status" value="1"/>
</dbReference>
<accession>A0A060C2I1</accession>
<dbReference type="InterPro" id="IPR050985">
    <property type="entry name" value="Alpha-glycosidase_related"/>
</dbReference>
<dbReference type="GO" id="GO:0016052">
    <property type="term" value="P:carbohydrate catabolic process"/>
    <property type="evidence" value="ECO:0007669"/>
    <property type="project" value="InterPro"/>
</dbReference>
<protein>
    <submittedName>
        <fullName evidence="3">Melibiase</fullName>
    </submittedName>
</protein>
<name>A0A060C2I1_9LACO</name>
<dbReference type="GO" id="GO:0004557">
    <property type="term" value="F:alpha-galactosidase activity"/>
    <property type="evidence" value="ECO:0007669"/>
    <property type="project" value="InterPro"/>
</dbReference>
<sequence length="126" mass="14779">MRWGLEFGLWFEPEMVSIDSDLHRAHPEWMVGPPERALTPQRNQYVLDMTRPDVVDHLAGAMSRIISDARIDYIKWDMNRNITEAYSASLGAERQGVVLPQIHPWRLFAIRTPCRRAPRRVVRVMR</sequence>
<dbReference type="Gene3D" id="3.20.20.70">
    <property type="entry name" value="Aldolase class I"/>
    <property type="match status" value="1"/>
</dbReference>
<proteinExistence type="predicted"/>
<evidence type="ECO:0000313" key="3">
    <source>
        <dbReference type="EMBL" id="AIA89399.1"/>
    </source>
</evidence>
<evidence type="ECO:0000256" key="1">
    <source>
        <dbReference type="ARBA" id="ARBA00022801"/>
    </source>
</evidence>